<dbReference type="PANTHER" id="PTHR46500">
    <property type="entry name" value="CILIA- AND FLAGELLA-ASSOCIATED PROTEIN 221"/>
    <property type="match status" value="1"/>
</dbReference>
<dbReference type="InterPro" id="IPR013783">
    <property type="entry name" value="Ig-like_fold"/>
</dbReference>
<sequence>RNDLFEVRPASLRFEISDMGRAIVRNVDVVNISASSQRLLVFAPSTAYFSIKLTAAGHIAPGCAQKICVTCRPDEYRYYYDTLRLHTAQGDILVPLHAYATVVTPDARLLPTIVDFGVGVIGNWYEKKLVMKNRLPVQFDFELIAEDTHPYITVMPLRGNLLPGSTATIVVNYKPMSGVTVQATLTVRTSQLGMNPYLCKIRGS</sequence>
<evidence type="ECO:0000313" key="1">
    <source>
        <dbReference type="EMBL" id="KAG5186233.1"/>
    </source>
</evidence>
<keyword evidence="2" id="KW-1185">Reference proteome</keyword>
<accession>A0A836CI92</accession>
<evidence type="ECO:0008006" key="3">
    <source>
        <dbReference type="Google" id="ProtNLM"/>
    </source>
</evidence>
<protein>
    <recommendedName>
        <fullName evidence="3">Abnormal spindle-like microcephaly-associated protein ASH domain-containing protein</fullName>
    </recommendedName>
</protein>
<dbReference type="GO" id="GO:0097729">
    <property type="term" value="C:9+2 motile cilium"/>
    <property type="evidence" value="ECO:0007669"/>
    <property type="project" value="TreeGrafter"/>
</dbReference>
<organism evidence="1 2">
    <name type="scientific">Tribonema minus</name>
    <dbReference type="NCBI Taxonomy" id="303371"/>
    <lineage>
        <taxon>Eukaryota</taxon>
        <taxon>Sar</taxon>
        <taxon>Stramenopiles</taxon>
        <taxon>Ochrophyta</taxon>
        <taxon>PX clade</taxon>
        <taxon>Xanthophyceae</taxon>
        <taxon>Tribonematales</taxon>
        <taxon>Tribonemataceae</taxon>
        <taxon>Tribonema</taxon>
    </lineage>
</organism>
<dbReference type="OrthoDB" id="5538672at2759"/>
<evidence type="ECO:0000313" key="2">
    <source>
        <dbReference type="Proteomes" id="UP000664859"/>
    </source>
</evidence>
<dbReference type="EMBL" id="JAFCMP010000112">
    <property type="protein sequence ID" value="KAG5186233.1"/>
    <property type="molecule type" value="Genomic_DNA"/>
</dbReference>
<feature type="non-terminal residue" evidence="1">
    <location>
        <position position="1"/>
    </location>
</feature>
<dbReference type="PANTHER" id="PTHR46500:SF1">
    <property type="entry name" value="CILIA- AND FLAGELLA-ASSOCIATED PROTEIN 221"/>
    <property type="match status" value="1"/>
</dbReference>
<reference evidence="1" key="1">
    <citation type="submission" date="2021-02" db="EMBL/GenBank/DDBJ databases">
        <title>First Annotated Genome of the Yellow-green Alga Tribonema minus.</title>
        <authorList>
            <person name="Mahan K.M."/>
        </authorList>
    </citation>
    <scope>NUCLEOTIDE SEQUENCE</scope>
    <source>
        <strain evidence="1">UTEX B ZZ1240</strain>
    </source>
</reference>
<dbReference type="InterPro" id="IPR029676">
    <property type="entry name" value="CFAP221"/>
</dbReference>
<comment type="caution">
    <text evidence="1">The sequence shown here is derived from an EMBL/GenBank/DDBJ whole genome shotgun (WGS) entry which is preliminary data.</text>
</comment>
<gene>
    <name evidence="1" type="ORF">JKP88DRAFT_133469</name>
</gene>
<dbReference type="Proteomes" id="UP000664859">
    <property type="component" value="Unassembled WGS sequence"/>
</dbReference>
<dbReference type="AlphaFoldDB" id="A0A836CI92"/>
<dbReference type="GO" id="GO:0003341">
    <property type="term" value="P:cilium movement"/>
    <property type="evidence" value="ECO:0007669"/>
    <property type="project" value="InterPro"/>
</dbReference>
<dbReference type="Pfam" id="PF14874">
    <property type="entry name" value="PapD-like"/>
    <property type="match status" value="1"/>
</dbReference>
<dbReference type="Gene3D" id="2.60.40.10">
    <property type="entry name" value="Immunoglobulins"/>
    <property type="match status" value="2"/>
</dbReference>
<name>A0A836CI92_9STRA</name>
<proteinExistence type="predicted"/>
<dbReference type="GO" id="GO:0044458">
    <property type="term" value="P:motile cilium assembly"/>
    <property type="evidence" value="ECO:0007669"/>
    <property type="project" value="TreeGrafter"/>
</dbReference>
<feature type="non-terminal residue" evidence="1">
    <location>
        <position position="204"/>
    </location>
</feature>